<evidence type="ECO:0000256" key="7">
    <source>
        <dbReference type="SAM" id="MobiDB-lite"/>
    </source>
</evidence>
<dbReference type="GO" id="GO:0015744">
    <property type="term" value="P:succinate transport"/>
    <property type="evidence" value="ECO:0007669"/>
    <property type="project" value="TreeGrafter"/>
</dbReference>
<feature type="region of interest" description="Disordered" evidence="7">
    <location>
        <begin position="1"/>
        <end position="51"/>
    </location>
</feature>
<reference evidence="11 12" key="1">
    <citation type="submission" date="2017-12" db="EMBL/GenBank/DDBJ databases">
        <title>Phylogenetic diversity of female urinary microbiome.</title>
        <authorList>
            <person name="Thomas-White K."/>
            <person name="Wolfe A.J."/>
        </authorList>
    </citation>
    <scope>NUCLEOTIDE SEQUENCE [LARGE SCALE GENOMIC DNA]</scope>
    <source>
        <strain evidence="11 12">UMB0426</strain>
    </source>
</reference>
<keyword evidence="3 8" id="KW-0812">Transmembrane</keyword>
<dbReference type="AlphaFoldDB" id="A0A2I1IHI7"/>
<keyword evidence="4 8" id="KW-1133">Transmembrane helix</keyword>
<feature type="transmembrane region" description="Helical" evidence="8">
    <location>
        <begin position="243"/>
        <end position="266"/>
    </location>
</feature>
<feature type="compositionally biased region" description="Basic and acidic residues" evidence="7">
    <location>
        <begin position="504"/>
        <end position="517"/>
    </location>
</feature>
<evidence type="ECO:0000256" key="6">
    <source>
        <dbReference type="ARBA" id="ARBA00034125"/>
    </source>
</evidence>
<sequence length="523" mass="54421">MRSGAGAVTSKAGSPKKGAAAQSQRTSRSKRRAAQRIAQRTVARFASDPEPTTQPVPIVKVLEGTPYQAPVQAKAKSESEARMILDLAVDIGAMVLRAGAGSSDVEVSVIAACTSMGLPNAEVDLTATALTVHYADPEGKQMTVVRVVREVSPHFAKVSSLHRLVSDMVAGKVDYTQARSRLDAIRAQRRPFPQWLVTLAWGVLVACFVTLIGGRLPSAVLGFGLAIFIDWVGRVIGKTGLPAFFLVMAQSAIATLTAMFAHHVGFISSPQYSVAAGIVLLLPTLGLVSAVQDALSNFPLTAAGRIVETGMGFGGIVSGIACAVVIGNTLELKPMEITVQSSGISVLTTIIAVIAAFLVGACGAIGFYCARRLVIPAALIGLVGFLVYVGASLVGIENILALLIASTIVGLFCRPVASRLGSPAIVLIVPAIFPLLQGLSIFASVYRMIPVPGEDVPLSVGLGALFAAITANSAIAAGAVLGDFLSRPMSRYAKSRRTAKARAKAEEKLEAMRKEAGIKPSTA</sequence>
<comment type="caution">
    <text evidence="11">The sequence shown here is derived from an EMBL/GenBank/DDBJ whole genome shotgun (WGS) entry which is preliminary data.</text>
</comment>
<gene>
    <name evidence="11" type="ORF">CYJ40_04495</name>
</gene>
<evidence type="ECO:0000256" key="3">
    <source>
        <dbReference type="ARBA" id="ARBA00022692"/>
    </source>
</evidence>
<feature type="transmembrane region" description="Helical" evidence="8">
    <location>
        <begin position="458"/>
        <end position="485"/>
    </location>
</feature>
<dbReference type="EMBL" id="PKGO01000004">
    <property type="protein sequence ID" value="PKY70588.1"/>
    <property type="molecule type" value="Genomic_DNA"/>
</dbReference>
<proteinExistence type="inferred from homology"/>
<evidence type="ECO:0000256" key="1">
    <source>
        <dbReference type="ARBA" id="ARBA00004651"/>
    </source>
</evidence>
<keyword evidence="5 8" id="KW-0472">Membrane</keyword>
<feature type="transmembrane region" description="Helical" evidence="8">
    <location>
        <begin position="195"/>
        <end position="213"/>
    </location>
</feature>
<dbReference type="Proteomes" id="UP000242755">
    <property type="component" value="Unassembled WGS sequence"/>
</dbReference>
<dbReference type="Pfam" id="PF12821">
    <property type="entry name" value="ThrE_2"/>
    <property type="match status" value="1"/>
</dbReference>
<evidence type="ECO:0008006" key="13">
    <source>
        <dbReference type="Google" id="ProtNLM"/>
    </source>
</evidence>
<comment type="similarity">
    <text evidence="6">Belongs to the ThrE exporter (TC 2.A.79) family.</text>
</comment>
<comment type="subcellular location">
    <subcellularLocation>
        <location evidence="1">Cell membrane</location>
        <topology evidence="1">Multi-pass membrane protein</topology>
    </subcellularLocation>
</comment>
<evidence type="ECO:0000256" key="8">
    <source>
        <dbReference type="SAM" id="Phobius"/>
    </source>
</evidence>
<keyword evidence="2" id="KW-1003">Cell membrane</keyword>
<feature type="transmembrane region" description="Helical" evidence="8">
    <location>
        <begin position="399"/>
        <end position="417"/>
    </location>
</feature>
<feature type="transmembrane region" description="Helical" evidence="8">
    <location>
        <begin position="373"/>
        <end position="393"/>
    </location>
</feature>
<feature type="transmembrane region" description="Helical" evidence="8">
    <location>
        <begin position="342"/>
        <end position="366"/>
    </location>
</feature>
<name>A0A2I1IHI7_9MICO</name>
<organism evidence="11 12">
    <name type="scientific">Brevibacterium ravenspurgense</name>
    <dbReference type="NCBI Taxonomy" id="479117"/>
    <lineage>
        <taxon>Bacteria</taxon>
        <taxon>Bacillati</taxon>
        <taxon>Actinomycetota</taxon>
        <taxon>Actinomycetes</taxon>
        <taxon>Micrococcales</taxon>
        <taxon>Brevibacteriaceae</taxon>
        <taxon>Brevibacterium</taxon>
    </lineage>
</organism>
<evidence type="ECO:0000259" key="10">
    <source>
        <dbReference type="Pfam" id="PF12821"/>
    </source>
</evidence>
<dbReference type="PANTHER" id="PTHR34390:SF2">
    <property type="entry name" value="SUCCINATE TRANSPORTER SUBUNIT YJJP-RELATED"/>
    <property type="match status" value="1"/>
</dbReference>
<dbReference type="STRING" id="1176165.GCA_001584405_00764"/>
<evidence type="ECO:0000256" key="5">
    <source>
        <dbReference type="ARBA" id="ARBA00023136"/>
    </source>
</evidence>
<feature type="transmembrane region" description="Helical" evidence="8">
    <location>
        <begin position="424"/>
        <end position="446"/>
    </location>
</feature>
<feature type="transmembrane region" description="Helical" evidence="8">
    <location>
        <begin position="311"/>
        <end position="330"/>
    </location>
</feature>
<evidence type="ECO:0000313" key="11">
    <source>
        <dbReference type="EMBL" id="PKY70588.1"/>
    </source>
</evidence>
<protein>
    <recommendedName>
        <fullName evidence="13">Threonine/serine exporter family protein</fullName>
    </recommendedName>
</protein>
<accession>A0A2I1IHI7</accession>
<dbReference type="InterPro" id="IPR010619">
    <property type="entry name" value="ThrE-like_N"/>
</dbReference>
<evidence type="ECO:0000313" key="12">
    <source>
        <dbReference type="Proteomes" id="UP000242755"/>
    </source>
</evidence>
<feature type="domain" description="Threonine/serine exporter-like N-terminal" evidence="9">
    <location>
        <begin position="86"/>
        <end position="326"/>
    </location>
</feature>
<evidence type="ECO:0000256" key="4">
    <source>
        <dbReference type="ARBA" id="ARBA00022989"/>
    </source>
</evidence>
<dbReference type="GO" id="GO:0005886">
    <property type="term" value="C:plasma membrane"/>
    <property type="evidence" value="ECO:0007669"/>
    <property type="project" value="UniProtKB-SubCell"/>
</dbReference>
<feature type="region of interest" description="Disordered" evidence="7">
    <location>
        <begin position="504"/>
        <end position="523"/>
    </location>
</feature>
<feature type="domain" description="Threonine/Serine exporter ThrE" evidence="10">
    <location>
        <begin position="353"/>
        <end position="483"/>
    </location>
</feature>
<dbReference type="InterPro" id="IPR050539">
    <property type="entry name" value="ThrE_Dicarb/AminoAcid_Exp"/>
</dbReference>
<dbReference type="GO" id="GO:0022857">
    <property type="term" value="F:transmembrane transporter activity"/>
    <property type="evidence" value="ECO:0007669"/>
    <property type="project" value="InterPro"/>
</dbReference>
<evidence type="ECO:0000256" key="2">
    <source>
        <dbReference type="ARBA" id="ARBA00022475"/>
    </source>
</evidence>
<dbReference type="PANTHER" id="PTHR34390">
    <property type="entry name" value="UPF0442 PROTEIN YJJB-RELATED"/>
    <property type="match status" value="1"/>
</dbReference>
<feature type="compositionally biased region" description="Low complexity" evidence="7">
    <location>
        <begin position="10"/>
        <end position="21"/>
    </location>
</feature>
<evidence type="ECO:0000259" key="9">
    <source>
        <dbReference type="Pfam" id="PF06738"/>
    </source>
</evidence>
<dbReference type="Pfam" id="PF06738">
    <property type="entry name" value="ThrE"/>
    <property type="match status" value="1"/>
</dbReference>
<feature type="transmembrane region" description="Helical" evidence="8">
    <location>
        <begin position="272"/>
        <end position="291"/>
    </location>
</feature>
<dbReference type="InterPro" id="IPR024528">
    <property type="entry name" value="ThrE_2"/>
</dbReference>
<feature type="transmembrane region" description="Helical" evidence="8">
    <location>
        <begin position="219"/>
        <end position="236"/>
    </location>
</feature>